<keyword evidence="5" id="KW-0119">Carbohydrate metabolism</keyword>
<evidence type="ECO:0000256" key="5">
    <source>
        <dbReference type="ARBA" id="ARBA00023277"/>
    </source>
</evidence>
<keyword evidence="3" id="KW-0378">Hydrolase</keyword>
<evidence type="ECO:0000256" key="2">
    <source>
        <dbReference type="ARBA" id="ARBA00022723"/>
    </source>
</evidence>
<keyword evidence="7" id="KW-1185">Reference proteome</keyword>
<organism evidence="6 7">
    <name type="scientific">Bacillus xiapuensis</name>
    <dbReference type="NCBI Taxonomy" id="2014075"/>
    <lineage>
        <taxon>Bacteria</taxon>
        <taxon>Bacillati</taxon>
        <taxon>Bacillota</taxon>
        <taxon>Bacilli</taxon>
        <taxon>Bacillales</taxon>
        <taxon>Bacillaceae</taxon>
        <taxon>Bacillus</taxon>
    </lineage>
</organism>
<dbReference type="EMBL" id="JARMQG010000059">
    <property type="protein sequence ID" value="MED3561937.1"/>
    <property type="molecule type" value="Genomic_DNA"/>
</dbReference>
<evidence type="ECO:0000313" key="7">
    <source>
        <dbReference type="Proteomes" id="UP001330749"/>
    </source>
</evidence>
<keyword evidence="2" id="KW-0479">Metal-binding</keyword>
<dbReference type="Pfam" id="PF04794">
    <property type="entry name" value="YdjC"/>
    <property type="match status" value="1"/>
</dbReference>
<accession>A0ABU6N9L8</accession>
<comment type="caution">
    <text evidence="6">The sequence shown here is derived from an EMBL/GenBank/DDBJ whole genome shotgun (WGS) entry which is preliminary data.</text>
</comment>
<evidence type="ECO:0000256" key="3">
    <source>
        <dbReference type="ARBA" id="ARBA00022801"/>
    </source>
</evidence>
<gene>
    <name evidence="6" type="ORF">P4447_05350</name>
</gene>
<protein>
    <submittedName>
        <fullName evidence="6">ChbG/HpnK family deacetylase</fullName>
    </submittedName>
</protein>
<comment type="cofactor">
    <cofactor evidence="1">
        <name>Mg(2+)</name>
        <dbReference type="ChEBI" id="CHEBI:18420"/>
    </cofactor>
</comment>
<keyword evidence="4" id="KW-0460">Magnesium</keyword>
<evidence type="ECO:0000256" key="4">
    <source>
        <dbReference type="ARBA" id="ARBA00022842"/>
    </source>
</evidence>
<evidence type="ECO:0000256" key="1">
    <source>
        <dbReference type="ARBA" id="ARBA00001946"/>
    </source>
</evidence>
<dbReference type="Gene3D" id="3.20.20.370">
    <property type="entry name" value="Glycoside hydrolase/deacetylase"/>
    <property type="match status" value="1"/>
</dbReference>
<dbReference type="Proteomes" id="UP001330749">
    <property type="component" value="Unassembled WGS sequence"/>
</dbReference>
<dbReference type="InterPro" id="IPR006879">
    <property type="entry name" value="YdjC-like"/>
</dbReference>
<reference evidence="6 7" key="1">
    <citation type="submission" date="2023-03" db="EMBL/GenBank/DDBJ databases">
        <title>Bacillus Genome Sequencing.</title>
        <authorList>
            <person name="Dunlap C."/>
        </authorList>
    </citation>
    <scope>NUCLEOTIDE SEQUENCE [LARGE SCALE GENOMIC DNA]</scope>
    <source>
        <strain evidence="6 7">B-14544</strain>
    </source>
</reference>
<dbReference type="SUPFAM" id="SSF88713">
    <property type="entry name" value="Glycoside hydrolase/deacetylase"/>
    <property type="match status" value="1"/>
</dbReference>
<evidence type="ECO:0000313" key="6">
    <source>
        <dbReference type="EMBL" id="MED3561937.1"/>
    </source>
</evidence>
<name>A0ABU6N9L8_9BACI</name>
<dbReference type="InterPro" id="IPR011330">
    <property type="entry name" value="Glyco_hydro/deAcase_b/a-brl"/>
</dbReference>
<dbReference type="RefSeq" id="WP_327966851.1">
    <property type="nucleotide sequence ID" value="NZ_JARMQG010000059.1"/>
</dbReference>
<proteinExistence type="predicted"/>
<sequence length="105" mass="12123">MVKALSEKFGLPARRNGHIQVKNVKSLSHLSLFDFYAEEVRPDYFNKLAERIDDGQTVEIMCHPAYLDNALLRGSSYTFNRLSELEILTNISLPNNMMLYQNKDL</sequence>